<evidence type="ECO:0000313" key="9">
    <source>
        <dbReference type="EMBL" id="RAL06542.1"/>
    </source>
</evidence>
<keyword evidence="1" id="KW-0596">Phosphopantetheine</keyword>
<dbReference type="OrthoDB" id="329835at2759"/>
<dbReference type="InterPro" id="IPR020841">
    <property type="entry name" value="PKS_Beta-ketoAc_synthase_dom"/>
</dbReference>
<keyword evidence="4" id="KW-0677">Repeat</keyword>
<dbReference type="EMBL" id="KZ824379">
    <property type="protein sequence ID" value="RAL06542.1"/>
    <property type="molecule type" value="Genomic_DNA"/>
</dbReference>
<evidence type="ECO:0000259" key="7">
    <source>
        <dbReference type="PROSITE" id="PS52004"/>
    </source>
</evidence>
<feature type="domain" description="PKS/mFAS DH" evidence="8">
    <location>
        <begin position="606"/>
        <end position="915"/>
    </location>
</feature>
<dbReference type="Gene3D" id="1.10.1200.10">
    <property type="entry name" value="ACP-like"/>
    <property type="match status" value="1"/>
</dbReference>
<dbReference type="SMART" id="SM00827">
    <property type="entry name" value="PKS_AT"/>
    <property type="match status" value="1"/>
</dbReference>
<dbReference type="RefSeq" id="XP_025545696.1">
    <property type="nucleotide sequence ID" value="XM_025692263.1"/>
</dbReference>
<protein>
    <submittedName>
        <fullName evidence="9">Uncharacterized protein</fullName>
    </submittedName>
</protein>
<dbReference type="SUPFAM" id="SSF55048">
    <property type="entry name" value="Probable ACP-binding domain of malonyl-CoA ACP transacylase"/>
    <property type="match status" value="1"/>
</dbReference>
<dbReference type="AlphaFoldDB" id="A0A395HF72"/>
<dbReference type="SUPFAM" id="SSF47336">
    <property type="entry name" value="ACP-like"/>
    <property type="match status" value="1"/>
</dbReference>
<dbReference type="Pfam" id="PF02801">
    <property type="entry name" value="Ketoacyl-synt_C"/>
    <property type="match status" value="1"/>
</dbReference>
<dbReference type="InterPro" id="IPR036736">
    <property type="entry name" value="ACP-like_sf"/>
</dbReference>
<dbReference type="Proteomes" id="UP000248961">
    <property type="component" value="Unassembled WGS sequence"/>
</dbReference>
<dbReference type="STRING" id="1450537.A0A395HF72"/>
<dbReference type="InterPro" id="IPR049900">
    <property type="entry name" value="PKS_mFAS_DH"/>
</dbReference>
<dbReference type="InterPro" id="IPR009081">
    <property type="entry name" value="PP-bd_ACP"/>
</dbReference>
<dbReference type="PROSITE" id="PS52004">
    <property type="entry name" value="KS3_2"/>
    <property type="match status" value="1"/>
</dbReference>
<feature type="domain" description="Ketosynthase family 3 (KS3)" evidence="7">
    <location>
        <begin position="1"/>
        <end position="122"/>
    </location>
</feature>
<dbReference type="VEuPathDB" id="FungiDB:BO97DRAFT_358536"/>
<evidence type="ECO:0000256" key="5">
    <source>
        <dbReference type="PROSITE-ProRule" id="PRU01363"/>
    </source>
</evidence>
<dbReference type="InterPro" id="IPR042104">
    <property type="entry name" value="PKS_dehydratase_sf"/>
</dbReference>
<accession>A0A395HF72</accession>
<dbReference type="InterPro" id="IPR050091">
    <property type="entry name" value="PKS_NRPS_Biosynth_Enz"/>
</dbReference>
<dbReference type="PROSITE" id="PS52019">
    <property type="entry name" value="PKS_MFAS_DH"/>
    <property type="match status" value="1"/>
</dbReference>
<dbReference type="PROSITE" id="PS50075">
    <property type="entry name" value="CARRIER"/>
    <property type="match status" value="1"/>
</dbReference>
<dbReference type="InterPro" id="IPR049551">
    <property type="entry name" value="PKS_DH_C"/>
</dbReference>
<gene>
    <name evidence="9" type="ORF">BO97DRAFT_358536</name>
</gene>
<dbReference type="InterPro" id="IPR020806">
    <property type="entry name" value="PKS_PP-bd"/>
</dbReference>
<dbReference type="Pfam" id="PF14765">
    <property type="entry name" value="PS-DH"/>
    <property type="match status" value="1"/>
</dbReference>
<dbReference type="PANTHER" id="PTHR43775:SF45">
    <property type="entry name" value="CONIDIAL PIGMENT POLYKETIDE SYNTHASE ALB1"/>
    <property type="match status" value="1"/>
</dbReference>
<dbReference type="InterPro" id="IPR006162">
    <property type="entry name" value="Ppantetheine_attach_site"/>
</dbReference>
<reference evidence="9 10" key="1">
    <citation type="submission" date="2018-02" db="EMBL/GenBank/DDBJ databases">
        <title>The genomes of Aspergillus section Nigri reveals drivers in fungal speciation.</title>
        <authorList>
            <consortium name="DOE Joint Genome Institute"/>
            <person name="Vesth T.C."/>
            <person name="Nybo J."/>
            <person name="Theobald S."/>
            <person name="Brandl J."/>
            <person name="Frisvad J.C."/>
            <person name="Nielsen K.F."/>
            <person name="Lyhne E.K."/>
            <person name="Kogle M.E."/>
            <person name="Kuo A."/>
            <person name="Riley R."/>
            <person name="Clum A."/>
            <person name="Nolan M."/>
            <person name="Lipzen A."/>
            <person name="Salamov A."/>
            <person name="Henrissat B."/>
            <person name="Wiebenga A."/>
            <person name="De vries R.P."/>
            <person name="Grigoriev I.V."/>
            <person name="Mortensen U.H."/>
            <person name="Andersen M.R."/>
            <person name="Baker S.E."/>
        </authorList>
    </citation>
    <scope>NUCLEOTIDE SEQUENCE [LARGE SCALE GENOMIC DNA]</scope>
    <source>
        <strain evidence="9 10">CBS 101889</strain>
    </source>
</reference>
<evidence type="ECO:0000259" key="6">
    <source>
        <dbReference type="PROSITE" id="PS50075"/>
    </source>
</evidence>
<dbReference type="SMART" id="SM00823">
    <property type="entry name" value="PKS_PP"/>
    <property type="match status" value="1"/>
</dbReference>
<dbReference type="Pfam" id="PF00550">
    <property type="entry name" value="PP-binding"/>
    <property type="match status" value="1"/>
</dbReference>
<evidence type="ECO:0000256" key="3">
    <source>
        <dbReference type="ARBA" id="ARBA00022679"/>
    </source>
</evidence>
<dbReference type="PANTHER" id="PTHR43775">
    <property type="entry name" value="FATTY ACID SYNTHASE"/>
    <property type="match status" value="1"/>
</dbReference>
<dbReference type="FunFam" id="3.10.129.110:FF:000001">
    <property type="entry name" value="Sterigmatocystin biosynthesis polyketide synthase"/>
    <property type="match status" value="1"/>
</dbReference>
<dbReference type="InterPro" id="IPR014043">
    <property type="entry name" value="Acyl_transferase_dom"/>
</dbReference>
<keyword evidence="2" id="KW-0597">Phosphoprotein</keyword>
<dbReference type="Gene3D" id="3.40.47.10">
    <property type="match status" value="1"/>
</dbReference>
<sequence length="1007" mass="110628">SGTQAGDAVKMRSVLNTFAWDQSRQSPLYLGSVKANVGHGGSASGVTALIKVLLMMRKTRIPPHCGVKGKINSSFPSDLDKRQVRIALEGEAEWSPPKGNKRRALVNNFSAAGGNTGLLLEDAPKTAIDNSPQSDQRSHHVVVLSARSAQSLQQNLRALADFVKTNPSPDLLPRLAYTTTARRLHHSRRAAIVASDIPQLEGLLLEKAKTVSDIVPKTTPALGFLFTGQGAQQTAMARGLYESFSSFRDDLNNMDYIAQGQGFSSIIPLIDGTVQIHDLSPTVIQLGTCIIQMALAGFWKSIGLQPSYVLDHSLGDYAALHIAGVLSIADTIYLAGYRATLLEARCPQDTHSMIAVKSAVSELKPIVASGLMKVACINGTNETVLSGESGALDEACEQLSRQELKFTRLNLPYAFHSAQVEPILDELERASRCVQFCQPVIPVVSPLLKAVVAGSDNTVSIGPEYIRRHCREAVDFWGAVNAAQGHGLMIDGTVTIEIGAHPILSALVKSVLGQGIAPYASLRRNEDVFKTLSETLAALHLSGLPIDWNEYHRDFTASHKVLELPRYNWDLANYWIQDEGDWCLHRGAQGIPQAEQRNTRLSPAVQKIITEKVDTEHALIVSEASLQDEELLPVCRDHRVSGLILCPSSLYADIAYTLASHLLVAHKPEWVSESLSLDICDMAVEKALVVQPEESHVFRAEMDLQWGTRHGTMQVYSVDASGQRRELHAECNVVLERSEAWRGEWQRQLYLIHRRMEQLRKGLDLGVTHKLRRSLAYKLFSSVVEYGPRYQGLDEVVFDSEGLEATATVRLQSVAEKYALNPFWCDSIGHLTGFVMNSSASPDLAEHVFVNHGWRSMRTTEKLSPDEVYQTYVKMQPVGDTGSLFAGDVYLLRNNAIVAVFGSITFQKVPRRVLEMLLPRPKNGAMPKRVIQAASVPARNVRKVDDESSKLAQVVKVIASEIGITPDKLPEDTPFADFGVDSLMSLTIIGSIRETTGLDAPPFLLET</sequence>
<dbReference type="InterPro" id="IPR016039">
    <property type="entry name" value="Thiolase-like"/>
</dbReference>
<dbReference type="Pfam" id="PF22621">
    <property type="entry name" value="CurL-like_PKS_C"/>
    <property type="match status" value="1"/>
</dbReference>
<dbReference type="SUPFAM" id="SSF53901">
    <property type="entry name" value="Thiolase-like"/>
    <property type="match status" value="1"/>
</dbReference>
<proteinExistence type="predicted"/>
<dbReference type="Pfam" id="PF00698">
    <property type="entry name" value="Acyl_transf_1"/>
    <property type="match status" value="1"/>
</dbReference>
<evidence type="ECO:0000256" key="4">
    <source>
        <dbReference type="ARBA" id="ARBA00022737"/>
    </source>
</evidence>
<dbReference type="InterPro" id="IPR030918">
    <property type="entry name" value="PT_fungal_PKS"/>
</dbReference>
<evidence type="ECO:0000256" key="2">
    <source>
        <dbReference type="ARBA" id="ARBA00022553"/>
    </source>
</evidence>
<organism evidence="9 10">
    <name type="scientific">Aspergillus homomorphus (strain CBS 101889)</name>
    <dbReference type="NCBI Taxonomy" id="1450537"/>
    <lineage>
        <taxon>Eukaryota</taxon>
        <taxon>Fungi</taxon>
        <taxon>Dikarya</taxon>
        <taxon>Ascomycota</taxon>
        <taxon>Pezizomycotina</taxon>
        <taxon>Eurotiomycetes</taxon>
        <taxon>Eurotiomycetidae</taxon>
        <taxon>Eurotiales</taxon>
        <taxon>Aspergillaceae</taxon>
        <taxon>Aspergillus</taxon>
        <taxon>Aspergillus subgen. Circumdati</taxon>
    </lineage>
</organism>
<evidence type="ECO:0000259" key="8">
    <source>
        <dbReference type="PROSITE" id="PS52019"/>
    </source>
</evidence>
<dbReference type="GO" id="GO:0006633">
    <property type="term" value="P:fatty acid biosynthetic process"/>
    <property type="evidence" value="ECO:0007669"/>
    <property type="project" value="TreeGrafter"/>
</dbReference>
<feature type="domain" description="Carrier" evidence="6">
    <location>
        <begin position="945"/>
        <end position="1007"/>
    </location>
</feature>
<dbReference type="NCBIfam" id="TIGR04532">
    <property type="entry name" value="PT_fungal_PKS"/>
    <property type="match status" value="1"/>
</dbReference>
<dbReference type="Gene3D" id="3.10.129.110">
    <property type="entry name" value="Polyketide synthase dehydratase"/>
    <property type="match status" value="1"/>
</dbReference>
<feature type="active site" description="Proton donor; for dehydratase activity" evidence="5">
    <location>
        <position position="826"/>
    </location>
</feature>
<dbReference type="GO" id="GO:0031177">
    <property type="term" value="F:phosphopantetheine binding"/>
    <property type="evidence" value="ECO:0007669"/>
    <property type="project" value="InterPro"/>
</dbReference>
<name>A0A395HF72_ASPHC</name>
<keyword evidence="10" id="KW-1185">Reference proteome</keyword>
<keyword evidence="3" id="KW-0808">Transferase</keyword>
<dbReference type="PROSITE" id="PS00012">
    <property type="entry name" value="PHOSPHOPANTETHEINE"/>
    <property type="match status" value="1"/>
</dbReference>
<dbReference type="SUPFAM" id="SSF52151">
    <property type="entry name" value="FabD/lysophospholipase-like"/>
    <property type="match status" value="1"/>
</dbReference>
<dbReference type="GeneID" id="37196552"/>
<dbReference type="InterPro" id="IPR014031">
    <property type="entry name" value="Ketoacyl_synth_C"/>
</dbReference>
<evidence type="ECO:0000313" key="10">
    <source>
        <dbReference type="Proteomes" id="UP000248961"/>
    </source>
</evidence>
<feature type="non-terminal residue" evidence="9">
    <location>
        <position position="1"/>
    </location>
</feature>
<feature type="active site" description="Proton acceptor; for dehydratase activity" evidence="5">
    <location>
        <position position="638"/>
    </location>
</feature>
<dbReference type="InterPro" id="IPR001227">
    <property type="entry name" value="Ac_transferase_dom_sf"/>
</dbReference>
<feature type="region of interest" description="C-terminal hotdog fold" evidence="5">
    <location>
        <begin position="764"/>
        <end position="915"/>
    </location>
</feature>
<dbReference type="GO" id="GO:0044550">
    <property type="term" value="P:secondary metabolite biosynthetic process"/>
    <property type="evidence" value="ECO:0007669"/>
    <property type="project" value="TreeGrafter"/>
</dbReference>
<evidence type="ECO:0000256" key="1">
    <source>
        <dbReference type="ARBA" id="ARBA00022450"/>
    </source>
</evidence>
<dbReference type="InterPro" id="IPR016035">
    <property type="entry name" value="Acyl_Trfase/lysoPLipase"/>
</dbReference>
<dbReference type="Gene3D" id="3.30.70.3290">
    <property type="match status" value="1"/>
</dbReference>
<dbReference type="GO" id="GO:0004312">
    <property type="term" value="F:fatty acid synthase activity"/>
    <property type="evidence" value="ECO:0007669"/>
    <property type="project" value="TreeGrafter"/>
</dbReference>
<feature type="region of interest" description="N-terminal hotdog fold" evidence="5">
    <location>
        <begin position="606"/>
        <end position="740"/>
    </location>
</feature>
<dbReference type="Gene3D" id="3.40.366.10">
    <property type="entry name" value="Malonyl-Coenzyme A Acyl Carrier Protein, domain 2"/>
    <property type="match status" value="1"/>
</dbReference>
<dbReference type="InterPro" id="IPR016036">
    <property type="entry name" value="Malonyl_transacylase_ACP-bd"/>
</dbReference>